<evidence type="ECO:0000256" key="4">
    <source>
        <dbReference type="ARBA" id="ARBA00022692"/>
    </source>
</evidence>
<dbReference type="STRING" id="550540.Fbal_2251"/>
<dbReference type="HOGENOM" id="CLU_122820_0_1_6"/>
<keyword evidence="9" id="KW-1185">Reference proteome</keyword>
<reference evidence="8 9" key="1">
    <citation type="journal article" date="2010" name="Stand. Genomic Sci.">
        <title>Complete genome sequence of Ferrimonas balearica type strain (PAT).</title>
        <authorList>
            <person name="Nolan M."/>
            <person name="Sikorski J."/>
            <person name="Davenport K."/>
            <person name="Lucas S."/>
            <person name="Glavina Del Rio T."/>
            <person name="Tice H."/>
            <person name="Cheng J."/>
            <person name="Goodwin L."/>
            <person name="Pitluck S."/>
            <person name="Liolios K."/>
            <person name="Ivanova N."/>
            <person name="Mavromatis K."/>
            <person name="Ovchinnikova G."/>
            <person name="Pati A."/>
            <person name="Chen A."/>
            <person name="Palaniappan K."/>
            <person name="Land M."/>
            <person name="Hauser L."/>
            <person name="Chang Y."/>
            <person name="Jeffries C."/>
            <person name="Tapia R."/>
            <person name="Brettin T."/>
            <person name="Detter J."/>
            <person name="Han C."/>
            <person name="Yasawong M."/>
            <person name="Rohde M."/>
            <person name="Tindall B."/>
            <person name="Goker M."/>
            <person name="Woyke T."/>
            <person name="Bristow J."/>
            <person name="Eisen J."/>
            <person name="Markowitz V."/>
            <person name="Hugenholtz P."/>
            <person name="Kyrpides N."/>
            <person name="Klenk H."/>
            <person name="Lapidus A."/>
        </authorList>
    </citation>
    <scope>NUCLEOTIDE SEQUENCE [LARGE SCALE GENOMIC DNA]</scope>
    <source>
        <strain evidence="9">DSM 9799 / CCM 4581 / KCTC 23876 / PAT</strain>
    </source>
</reference>
<evidence type="ECO:0000313" key="9">
    <source>
        <dbReference type="Proteomes" id="UP000006683"/>
    </source>
</evidence>
<dbReference type="RefSeq" id="WP_013345760.1">
    <property type="nucleotide sequence ID" value="NC_014541.1"/>
</dbReference>
<dbReference type="GeneID" id="67182458"/>
<name>E1SWH2_FERBD</name>
<evidence type="ECO:0000256" key="7">
    <source>
        <dbReference type="SAM" id="Phobius"/>
    </source>
</evidence>
<comment type="subcellular location">
    <subcellularLocation>
        <location evidence="1">Cell membrane</location>
        <topology evidence="1">Multi-pass membrane protein</topology>
    </subcellularLocation>
</comment>
<evidence type="ECO:0000313" key="8">
    <source>
        <dbReference type="EMBL" id="ADN76454.1"/>
    </source>
</evidence>
<dbReference type="PANTHER" id="PTHR40043">
    <property type="entry name" value="UPF0719 INNER MEMBRANE PROTEIN YJFL"/>
    <property type="match status" value="1"/>
</dbReference>
<evidence type="ECO:0000256" key="3">
    <source>
        <dbReference type="ARBA" id="ARBA00022475"/>
    </source>
</evidence>
<dbReference type="eggNOG" id="COG3766">
    <property type="taxonomic scope" value="Bacteria"/>
</dbReference>
<accession>E1SWH2</accession>
<feature type="transmembrane region" description="Helical" evidence="7">
    <location>
        <begin position="12"/>
        <end position="34"/>
    </location>
</feature>
<dbReference type="AlphaFoldDB" id="E1SWH2"/>
<keyword evidence="4 7" id="KW-0812">Transmembrane</keyword>
<keyword evidence="6 7" id="KW-0472">Membrane</keyword>
<dbReference type="OrthoDB" id="5573330at2"/>
<protein>
    <recommendedName>
        <fullName evidence="10">DUF350 domain-containing protein</fullName>
    </recommendedName>
</protein>
<proteinExistence type="inferred from homology"/>
<dbReference type="EMBL" id="CP002209">
    <property type="protein sequence ID" value="ADN76454.1"/>
    <property type="molecule type" value="Genomic_DNA"/>
</dbReference>
<feature type="transmembrane region" description="Helical" evidence="7">
    <location>
        <begin position="46"/>
        <end position="66"/>
    </location>
</feature>
<evidence type="ECO:0008006" key="10">
    <source>
        <dbReference type="Google" id="ProtNLM"/>
    </source>
</evidence>
<keyword evidence="5 7" id="KW-1133">Transmembrane helix</keyword>
<gene>
    <name evidence="8" type="ordered locus">Fbal_2251</name>
</gene>
<dbReference type="Proteomes" id="UP000006683">
    <property type="component" value="Chromosome"/>
</dbReference>
<dbReference type="KEGG" id="fbl:Fbal_2251"/>
<dbReference type="InterPro" id="IPR007140">
    <property type="entry name" value="DUF350"/>
</dbReference>
<feature type="transmembrane region" description="Helical" evidence="7">
    <location>
        <begin position="78"/>
        <end position="100"/>
    </location>
</feature>
<comment type="similarity">
    <text evidence="2">Belongs to the UPF0719 family.</text>
</comment>
<feature type="transmembrane region" description="Helical" evidence="7">
    <location>
        <begin position="112"/>
        <end position="133"/>
    </location>
</feature>
<evidence type="ECO:0000256" key="2">
    <source>
        <dbReference type="ARBA" id="ARBA00005779"/>
    </source>
</evidence>
<sequence length="136" mass="14382">MISDSLSGLTPFLLYFGTGLAAMVLFKVLYALLTPFDEWQLVKQDFNTAAAISIGGALMGFTLALASAAKHSVAYSDFLIWAAIAMAAQLLAFVVVRFVLMPNIVSKIENNQVAGAVVLASVNISVGLLNAACMSY</sequence>
<keyword evidence="3" id="KW-1003">Cell membrane</keyword>
<organism evidence="8 9">
    <name type="scientific">Ferrimonas balearica (strain DSM 9799 / CCM 4581 / KCTC 23876 / PAT)</name>
    <dbReference type="NCBI Taxonomy" id="550540"/>
    <lineage>
        <taxon>Bacteria</taxon>
        <taxon>Pseudomonadati</taxon>
        <taxon>Pseudomonadota</taxon>
        <taxon>Gammaproteobacteria</taxon>
        <taxon>Alteromonadales</taxon>
        <taxon>Ferrimonadaceae</taxon>
        <taxon>Ferrimonas</taxon>
    </lineage>
</organism>
<dbReference type="PANTHER" id="PTHR40043:SF1">
    <property type="entry name" value="UPF0719 INNER MEMBRANE PROTEIN YJFL"/>
    <property type="match status" value="1"/>
</dbReference>
<evidence type="ECO:0000256" key="6">
    <source>
        <dbReference type="ARBA" id="ARBA00023136"/>
    </source>
</evidence>
<evidence type="ECO:0000256" key="5">
    <source>
        <dbReference type="ARBA" id="ARBA00022989"/>
    </source>
</evidence>
<dbReference type="GO" id="GO:0005886">
    <property type="term" value="C:plasma membrane"/>
    <property type="evidence" value="ECO:0007669"/>
    <property type="project" value="UniProtKB-SubCell"/>
</dbReference>
<evidence type="ECO:0000256" key="1">
    <source>
        <dbReference type="ARBA" id="ARBA00004651"/>
    </source>
</evidence>
<dbReference type="Pfam" id="PF03994">
    <property type="entry name" value="DUF350"/>
    <property type="match status" value="1"/>
</dbReference>